<dbReference type="Proteomes" id="UP000217768">
    <property type="component" value="Unassembled WGS sequence"/>
</dbReference>
<dbReference type="InterPro" id="IPR032710">
    <property type="entry name" value="NTF2-like_dom_sf"/>
</dbReference>
<dbReference type="PANTHER" id="PTHR38436:SF1">
    <property type="entry name" value="ESTER CYCLASE"/>
    <property type="match status" value="1"/>
</dbReference>
<dbReference type="InterPro" id="IPR037401">
    <property type="entry name" value="SnoaL-like"/>
</dbReference>
<reference evidence="1" key="1">
    <citation type="submission" date="2017-08" db="EMBL/GenBank/DDBJ databases">
        <title>Phylogenetic analysis of Mycobacterium avium complex whole genomes.</title>
        <authorList>
            <person name="Caverly L.J."/>
            <person name="Spilker T."/>
            <person name="Lipuma J."/>
        </authorList>
    </citation>
    <scope>NUCLEOTIDE SEQUENCE [LARGE SCALE GENOMIC DNA]</scope>
    <source>
        <strain evidence="1">FLAC0165</strain>
    </source>
</reference>
<dbReference type="Pfam" id="PF12680">
    <property type="entry name" value="SnoaL_2"/>
    <property type="match status" value="1"/>
</dbReference>
<dbReference type="GO" id="GO:0016853">
    <property type="term" value="F:isomerase activity"/>
    <property type="evidence" value="ECO:0007669"/>
    <property type="project" value="UniProtKB-KW"/>
</dbReference>
<evidence type="ECO:0000313" key="1">
    <source>
        <dbReference type="EMBL" id="PBA26913.1"/>
    </source>
</evidence>
<organism evidence="1">
    <name type="scientific">Mycobacterium avium</name>
    <dbReference type="NCBI Taxonomy" id="1764"/>
    <lineage>
        <taxon>Bacteria</taxon>
        <taxon>Bacillati</taxon>
        <taxon>Actinomycetota</taxon>
        <taxon>Actinomycetes</taxon>
        <taxon>Mycobacteriales</taxon>
        <taxon>Mycobacteriaceae</taxon>
        <taxon>Mycobacterium</taxon>
        <taxon>Mycobacterium avium complex (MAC)</taxon>
    </lineage>
</organism>
<dbReference type="AlphaFoldDB" id="A0A2A3A0J2"/>
<gene>
    <name evidence="1" type="ORF">CKJ66_10080</name>
</gene>
<dbReference type="GO" id="GO:0030638">
    <property type="term" value="P:polyketide metabolic process"/>
    <property type="evidence" value="ECO:0007669"/>
    <property type="project" value="InterPro"/>
</dbReference>
<protein>
    <submittedName>
        <fullName evidence="1">Ketosteroid isomerase</fullName>
    </submittedName>
</protein>
<proteinExistence type="predicted"/>
<dbReference type="Gene3D" id="3.10.450.50">
    <property type="match status" value="1"/>
</dbReference>
<dbReference type="OrthoDB" id="8849037at2"/>
<keyword evidence="1" id="KW-0413">Isomerase</keyword>
<comment type="caution">
    <text evidence="1">The sequence shown here is derived from an EMBL/GenBank/DDBJ whole genome shotgun (WGS) entry which is preliminary data.</text>
</comment>
<dbReference type="InterPro" id="IPR009959">
    <property type="entry name" value="Cyclase_SnoaL-like"/>
</dbReference>
<accession>A0A2A3A0J2</accession>
<dbReference type="PANTHER" id="PTHR38436">
    <property type="entry name" value="POLYKETIDE CYCLASE SNOAL-LIKE DOMAIN"/>
    <property type="match status" value="1"/>
</dbReference>
<dbReference type="EMBL" id="NSFD01000017">
    <property type="protein sequence ID" value="PBA26913.1"/>
    <property type="molecule type" value="Genomic_DNA"/>
</dbReference>
<name>A0A2A3A0J2_MYCAV</name>
<sequence>MEWETAMADSQMRALVDRHMSAEGQGDIDGAVAVYTDDIEHDVVGFPNGPTRGKDGARGFYAYLTANFRSESWNILHRYVAGDAMILEMLMTGTVIGSLLGLPGNGRRISFRMLHVFEFRDGLISRENVWLDTAAVVSQLD</sequence>
<dbReference type="SUPFAM" id="SSF54427">
    <property type="entry name" value="NTF2-like"/>
    <property type="match status" value="1"/>
</dbReference>